<evidence type="ECO:0000313" key="10">
    <source>
        <dbReference type="Proteomes" id="UP000070501"/>
    </source>
</evidence>
<gene>
    <name evidence="9" type="ORF">Micbo1qcDRAFT_196268</name>
</gene>
<evidence type="ECO:0000256" key="4">
    <source>
        <dbReference type="ARBA" id="ARBA00022679"/>
    </source>
</evidence>
<dbReference type="PANTHER" id="PTHR11727:SF17">
    <property type="entry name" value="DIMETHYLADENOSINE TRANSFERASE 1, MITOCHONDRIAL"/>
    <property type="match status" value="1"/>
</dbReference>
<dbReference type="GO" id="GO:0005759">
    <property type="term" value="C:mitochondrial matrix"/>
    <property type="evidence" value="ECO:0007669"/>
    <property type="project" value="TreeGrafter"/>
</dbReference>
<dbReference type="EMBL" id="KQ964253">
    <property type="protein sequence ID" value="KXJ90023.1"/>
    <property type="molecule type" value="Genomic_DNA"/>
</dbReference>
<evidence type="ECO:0000256" key="1">
    <source>
        <dbReference type="ARBA" id="ARBA00004173"/>
    </source>
</evidence>
<evidence type="ECO:0000256" key="8">
    <source>
        <dbReference type="SAM" id="MobiDB-lite"/>
    </source>
</evidence>
<keyword evidence="10" id="KW-1185">Reference proteome</keyword>
<comment type="subcellular location">
    <subcellularLocation>
        <location evidence="1">Mitochondrion</location>
    </subcellularLocation>
</comment>
<dbReference type="Proteomes" id="UP000070501">
    <property type="component" value="Unassembled WGS sequence"/>
</dbReference>
<dbReference type="InterPro" id="IPR029063">
    <property type="entry name" value="SAM-dependent_MTases_sf"/>
</dbReference>
<feature type="region of interest" description="Disordered" evidence="8">
    <location>
        <begin position="67"/>
        <end position="93"/>
    </location>
</feature>
<dbReference type="Gene3D" id="3.40.50.150">
    <property type="entry name" value="Vaccinia Virus protein VP39"/>
    <property type="match status" value="1"/>
</dbReference>
<keyword evidence="3" id="KW-0489">Methyltransferase</keyword>
<comment type="function">
    <text evidence="7">Mitochondrial transcription factor that confers selective promoter recognition on the core subunit of the yeast mitochondrial RNA polymerase. Interacts with DNA in a non-specific manner.</text>
</comment>
<dbReference type="PANTHER" id="PTHR11727">
    <property type="entry name" value="DIMETHYLADENOSINE TRANSFERASE"/>
    <property type="match status" value="1"/>
</dbReference>
<dbReference type="AlphaFoldDB" id="A0A136IYN6"/>
<sequence length="632" mass="71752">MLALRLPTRLLRSPARSLAATRHCVLPQVRHITRDGPSSRSNALLNEQVVAENPVAQQLLDTGVWKPSQRSTKAAAAKKAPAKSRPRKGVTGDKSRIHITSEDLCDDIISYVGADLERHRGCDLIDLYPGAGVWSRKLNDFLQPRSHILMEPDDKLYEPFLQPLLDRPGTVLVPKSGIMWKELATVLTPEFLPHQKIREGDALYERNDTLLVTANLASHPRKRFNSFDSLAKLVYHQFVDSIRSSTLFQRYGQVRMLVWSCADDTHTLLPRHIQKRKKAAIATELYCEWVREVCSLHAPDPSWLGRDYAMDQYVAANTIKKMEEAGMTVPPGRETGLYTEVKEAMDEGVEFERPGSKAPSYRRAFNSELKGLEALEASGKLKKNTAESNTLSHHRYRVQSELRRHDQVISLSLALDRAHKQLAEMQAAGKDNSKAAQEFADEWEAQFRAGLQATYQAFITYRHNLHIIRQTPPVLHRDRRTYEPLAIRKSDFFPRVECNLIDIQPRPINPLFRKSNIESSGAGHTVELMMGFMLMSSGQSMDRVLDSVWPGAADYIIPRWTSAHDLAQGGLPTIPHKMAHLTPRMLNARQWEQMLELWMEWPFRPSFSELIARFHEAEGEEDEIATEAVPAA</sequence>
<name>A0A136IYN6_9PEZI</name>
<dbReference type="GO" id="GO:0034245">
    <property type="term" value="C:mitochondrial DNA-directed RNA polymerase complex"/>
    <property type="evidence" value="ECO:0007669"/>
    <property type="project" value="TreeGrafter"/>
</dbReference>
<reference evidence="10" key="1">
    <citation type="submission" date="2016-02" db="EMBL/GenBank/DDBJ databases">
        <title>Draft genome sequence of Microdochium bolleyi, a fungal endophyte of beachgrass.</title>
        <authorList>
            <consortium name="DOE Joint Genome Institute"/>
            <person name="David A.S."/>
            <person name="May G."/>
            <person name="Haridas S."/>
            <person name="Lim J."/>
            <person name="Wang M."/>
            <person name="Labutti K."/>
            <person name="Lipzen A."/>
            <person name="Barry K."/>
            <person name="Grigoriev I.V."/>
        </authorList>
    </citation>
    <scope>NUCLEOTIDE SEQUENCE [LARGE SCALE GENOMIC DNA]</scope>
    <source>
        <strain evidence="10">J235TASD1</strain>
    </source>
</reference>
<organism evidence="9 10">
    <name type="scientific">Microdochium bolleyi</name>
    <dbReference type="NCBI Taxonomy" id="196109"/>
    <lineage>
        <taxon>Eukaryota</taxon>
        <taxon>Fungi</taxon>
        <taxon>Dikarya</taxon>
        <taxon>Ascomycota</taxon>
        <taxon>Pezizomycotina</taxon>
        <taxon>Sordariomycetes</taxon>
        <taxon>Xylariomycetidae</taxon>
        <taxon>Xylariales</taxon>
        <taxon>Microdochiaceae</taxon>
        <taxon>Microdochium</taxon>
    </lineage>
</organism>
<dbReference type="SUPFAM" id="SSF53335">
    <property type="entry name" value="S-adenosyl-L-methionine-dependent methyltransferases"/>
    <property type="match status" value="1"/>
</dbReference>
<keyword evidence="6" id="KW-0694">RNA-binding</keyword>
<dbReference type="Gene3D" id="1.10.8.100">
    <property type="entry name" value="Ribosomal RNA adenine dimethylase-like, domain 2"/>
    <property type="match status" value="1"/>
</dbReference>
<dbReference type="GO" id="GO:0032259">
    <property type="term" value="P:methylation"/>
    <property type="evidence" value="ECO:0007669"/>
    <property type="project" value="UniProtKB-KW"/>
</dbReference>
<dbReference type="OrthoDB" id="16079at2759"/>
<evidence type="ECO:0000256" key="6">
    <source>
        <dbReference type="ARBA" id="ARBA00022884"/>
    </source>
</evidence>
<keyword evidence="5" id="KW-0949">S-adenosyl-L-methionine</keyword>
<dbReference type="InParanoid" id="A0A136IYN6"/>
<keyword evidence="4" id="KW-0808">Transferase</keyword>
<accession>A0A136IYN6</accession>
<dbReference type="GO" id="GO:0003723">
    <property type="term" value="F:RNA binding"/>
    <property type="evidence" value="ECO:0007669"/>
    <property type="project" value="UniProtKB-KW"/>
</dbReference>
<evidence type="ECO:0000313" key="9">
    <source>
        <dbReference type="EMBL" id="KXJ90023.1"/>
    </source>
</evidence>
<protein>
    <recommendedName>
        <fullName evidence="2">Mitochondrial transcription factor 1</fullName>
    </recommendedName>
</protein>
<proteinExistence type="predicted"/>
<dbReference type="InterPro" id="IPR023165">
    <property type="entry name" value="rRNA_Ade_diMease-like_C"/>
</dbReference>
<evidence type="ECO:0000256" key="5">
    <source>
        <dbReference type="ARBA" id="ARBA00022691"/>
    </source>
</evidence>
<dbReference type="GO" id="GO:0006391">
    <property type="term" value="P:transcription initiation at mitochondrial promoter"/>
    <property type="evidence" value="ECO:0007669"/>
    <property type="project" value="TreeGrafter"/>
</dbReference>
<dbReference type="InterPro" id="IPR001737">
    <property type="entry name" value="KsgA/Erm"/>
</dbReference>
<evidence type="ECO:0000256" key="2">
    <source>
        <dbReference type="ARBA" id="ARBA00013836"/>
    </source>
</evidence>
<evidence type="ECO:0000256" key="3">
    <source>
        <dbReference type="ARBA" id="ARBA00022603"/>
    </source>
</evidence>
<dbReference type="GO" id="GO:0034246">
    <property type="term" value="F:mitochondrial transcription factor activity"/>
    <property type="evidence" value="ECO:0007669"/>
    <property type="project" value="TreeGrafter"/>
</dbReference>
<dbReference type="GO" id="GO:0008168">
    <property type="term" value="F:methyltransferase activity"/>
    <property type="evidence" value="ECO:0007669"/>
    <property type="project" value="UniProtKB-KW"/>
</dbReference>
<evidence type="ECO:0000256" key="7">
    <source>
        <dbReference type="ARBA" id="ARBA00024915"/>
    </source>
</evidence>